<dbReference type="InterPro" id="IPR002347">
    <property type="entry name" value="SDR_fam"/>
</dbReference>
<evidence type="ECO:0000256" key="2">
    <source>
        <dbReference type="ARBA" id="ARBA00023002"/>
    </source>
</evidence>
<dbReference type="PRINTS" id="PR00081">
    <property type="entry name" value="GDHRDH"/>
</dbReference>
<reference evidence="4" key="1">
    <citation type="journal article" date="2019" name="Int. J. Syst. Evol. Microbiol.">
        <title>The Global Catalogue of Microorganisms (GCM) 10K type strain sequencing project: providing services to taxonomists for standard genome sequencing and annotation.</title>
        <authorList>
            <consortium name="The Broad Institute Genomics Platform"/>
            <consortium name="The Broad Institute Genome Sequencing Center for Infectious Disease"/>
            <person name="Wu L."/>
            <person name="Ma J."/>
        </authorList>
    </citation>
    <scope>NUCLEOTIDE SEQUENCE [LARGE SCALE GENOMIC DNA]</scope>
    <source>
        <strain evidence="4">CCUG 60023</strain>
    </source>
</reference>
<dbReference type="RefSeq" id="WP_377213056.1">
    <property type="nucleotide sequence ID" value="NZ_JBHTJV010000010.1"/>
</dbReference>
<proteinExistence type="inferred from homology"/>
<evidence type="ECO:0000256" key="1">
    <source>
        <dbReference type="ARBA" id="ARBA00006484"/>
    </source>
</evidence>
<dbReference type="InterPro" id="IPR036291">
    <property type="entry name" value="NAD(P)-bd_dom_sf"/>
</dbReference>
<comment type="similarity">
    <text evidence="1">Belongs to the short-chain dehydrogenases/reductases (SDR) family.</text>
</comment>
<dbReference type="PRINTS" id="PR00080">
    <property type="entry name" value="SDRFAMILY"/>
</dbReference>
<sequence>MTAIESLFSLKGKRALITGSSQGIGFALARGLASAGAEIILNGRNEARLEASAGKLRDEGAIARTAPFDVTDSKAVKGGIDAIEASIGAIDILVNNAGMQNRQSLEDFSDEDWHQLMQTNLDSVFFVSKHVAKHMIPRKAGKIINICSVQSKIGRPTIAAYTASKGAVAMLTKGMCIDWAQHNIQINGLAPGYFKTELTEALVNNPEFTAWLTGRTPARRWGDVEELQGACIFLASPASSFTNGHIMYVDGGVTTTL</sequence>
<name>A0ABW3FJT8_9HYPH</name>
<dbReference type="InterPro" id="IPR020904">
    <property type="entry name" value="Sc_DH/Rdtase_CS"/>
</dbReference>
<evidence type="ECO:0000313" key="3">
    <source>
        <dbReference type="EMBL" id="MFD0917195.1"/>
    </source>
</evidence>
<dbReference type="PANTHER" id="PTHR42760:SF5">
    <property type="entry name" value="2-DEHYDRO-3-DEOXY-D-GLUCONATE 5-DEHYDROGENASE"/>
    <property type="match status" value="1"/>
</dbReference>
<dbReference type="PANTHER" id="PTHR42760">
    <property type="entry name" value="SHORT-CHAIN DEHYDROGENASES/REDUCTASES FAMILY MEMBER"/>
    <property type="match status" value="1"/>
</dbReference>
<dbReference type="SUPFAM" id="SSF51735">
    <property type="entry name" value="NAD(P)-binding Rossmann-fold domains"/>
    <property type="match status" value="1"/>
</dbReference>
<evidence type="ECO:0000313" key="4">
    <source>
        <dbReference type="Proteomes" id="UP001597101"/>
    </source>
</evidence>
<accession>A0ABW3FJT8</accession>
<organism evidence="3 4">
    <name type="scientific">Pseudahrensia aquimaris</name>
    <dbReference type="NCBI Taxonomy" id="744461"/>
    <lineage>
        <taxon>Bacteria</taxon>
        <taxon>Pseudomonadati</taxon>
        <taxon>Pseudomonadota</taxon>
        <taxon>Alphaproteobacteria</taxon>
        <taxon>Hyphomicrobiales</taxon>
        <taxon>Ahrensiaceae</taxon>
        <taxon>Pseudahrensia</taxon>
    </lineage>
</organism>
<gene>
    <name evidence="3" type="ORF">ACFQ14_12315</name>
</gene>
<dbReference type="Pfam" id="PF13561">
    <property type="entry name" value="adh_short_C2"/>
    <property type="match status" value="1"/>
</dbReference>
<keyword evidence="4" id="KW-1185">Reference proteome</keyword>
<dbReference type="EMBL" id="JBHTJV010000010">
    <property type="protein sequence ID" value="MFD0917195.1"/>
    <property type="molecule type" value="Genomic_DNA"/>
</dbReference>
<comment type="caution">
    <text evidence="3">The sequence shown here is derived from an EMBL/GenBank/DDBJ whole genome shotgun (WGS) entry which is preliminary data.</text>
</comment>
<protein>
    <submittedName>
        <fullName evidence="3">SDR family oxidoreductase</fullName>
    </submittedName>
</protein>
<dbReference type="Proteomes" id="UP001597101">
    <property type="component" value="Unassembled WGS sequence"/>
</dbReference>
<dbReference type="PROSITE" id="PS00061">
    <property type="entry name" value="ADH_SHORT"/>
    <property type="match status" value="1"/>
</dbReference>
<keyword evidence="2" id="KW-0560">Oxidoreductase</keyword>
<dbReference type="Gene3D" id="3.40.50.720">
    <property type="entry name" value="NAD(P)-binding Rossmann-like Domain"/>
    <property type="match status" value="1"/>
</dbReference>
<dbReference type="CDD" id="cd05347">
    <property type="entry name" value="Ga5DH-like_SDR_c"/>
    <property type="match status" value="1"/>
</dbReference>